<evidence type="ECO:0000256" key="4">
    <source>
        <dbReference type="ARBA" id="ARBA00022692"/>
    </source>
</evidence>
<comment type="similarity">
    <text evidence="2 7">Belongs to the ExbD/TolR family.</text>
</comment>
<keyword evidence="7" id="KW-0653">Protein transport</keyword>
<dbReference type="RefSeq" id="WP_257767511.1">
    <property type="nucleotide sequence ID" value="NZ_CP102480.1"/>
</dbReference>
<keyword evidence="7" id="KW-0813">Transport</keyword>
<evidence type="ECO:0000313" key="9">
    <source>
        <dbReference type="EMBL" id="UUX49010.1"/>
    </source>
</evidence>
<dbReference type="GO" id="GO:0005886">
    <property type="term" value="C:plasma membrane"/>
    <property type="evidence" value="ECO:0007669"/>
    <property type="project" value="UniProtKB-SubCell"/>
</dbReference>
<dbReference type="AlphaFoldDB" id="A0A9J7AQ37"/>
<proteinExistence type="inferred from homology"/>
<evidence type="ECO:0000256" key="8">
    <source>
        <dbReference type="SAM" id="Phobius"/>
    </source>
</evidence>
<evidence type="ECO:0000256" key="1">
    <source>
        <dbReference type="ARBA" id="ARBA00004162"/>
    </source>
</evidence>
<keyword evidence="5 8" id="KW-1133">Transmembrane helix</keyword>
<evidence type="ECO:0000256" key="5">
    <source>
        <dbReference type="ARBA" id="ARBA00022989"/>
    </source>
</evidence>
<name>A0A9J7AQ37_9PROT</name>
<gene>
    <name evidence="9" type="ORF">NUH88_16595</name>
</gene>
<accession>A0A9J7AQ37</accession>
<dbReference type="InterPro" id="IPR003400">
    <property type="entry name" value="ExbD"/>
</dbReference>
<protein>
    <submittedName>
        <fullName evidence="9">Biopolymer transporter ExbD</fullName>
    </submittedName>
</protein>
<evidence type="ECO:0000256" key="3">
    <source>
        <dbReference type="ARBA" id="ARBA00022475"/>
    </source>
</evidence>
<sequence length="134" mass="14680">MRLAARRRRQAAEISLTPLIDVVFILLVFFMLASSFLDWRAIGLQTAKLGGAGKASEGSVMVKLRTDGSYLVSGEEMDYARFSERLVVLAGREEKPKLVIEAERGVRLQAVVDTVDQAAAQGLSDVTLASRPER</sequence>
<dbReference type="Pfam" id="PF02472">
    <property type="entry name" value="ExbD"/>
    <property type="match status" value="1"/>
</dbReference>
<dbReference type="GO" id="GO:0015031">
    <property type="term" value="P:protein transport"/>
    <property type="evidence" value="ECO:0007669"/>
    <property type="project" value="UniProtKB-KW"/>
</dbReference>
<dbReference type="KEGG" id="naci:NUH88_16595"/>
<dbReference type="PANTHER" id="PTHR30558:SF3">
    <property type="entry name" value="BIOPOLYMER TRANSPORT PROTEIN EXBD-RELATED"/>
    <property type="match status" value="1"/>
</dbReference>
<keyword evidence="10" id="KW-1185">Reference proteome</keyword>
<dbReference type="Proteomes" id="UP001060336">
    <property type="component" value="Chromosome"/>
</dbReference>
<reference evidence="9" key="1">
    <citation type="submission" date="2022-08" db="EMBL/GenBank/DDBJ databases">
        <title>Nisaea acidiphila sp. nov., isolated from a marine algal debris and emended description of the genus Nisaea Urios et al. 2008.</title>
        <authorList>
            <person name="Kwon K."/>
        </authorList>
    </citation>
    <scope>NUCLEOTIDE SEQUENCE</scope>
    <source>
        <strain evidence="9">MEBiC11861</strain>
    </source>
</reference>
<dbReference type="Gene3D" id="3.30.420.270">
    <property type="match status" value="1"/>
</dbReference>
<evidence type="ECO:0000313" key="10">
    <source>
        <dbReference type="Proteomes" id="UP001060336"/>
    </source>
</evidence>
<keyword evidence="4 7" id="KW-0812">Transmembrane</keyword>
<comment type="subcellular location">
    <subcellularLocation>
        <location evidence="1">Cell membrane</location>
        <topology evidence="1">Single-pass membrane protein</topology>
    </subcellularLocation>
    <subcellularLocation>
        <location evidence="7">Cell membrane</location>
        <topology evidence="7">Single-pass type II membrane protein</topology>
    </subcellularLocation>
</comment>
<evidence type="ECO:0000256" key="6">
    <source>
        <dbReference type="ARBA" id="ARBA00023136"/>
    </source>
</evidence>
<dbReference type="PANTHER" id="PTHR30558">
    <property type="entry name" value="EXBD MEMBRANE COMPONENT OF PMF-DRIVEN MACROMOLECULE IMPORT SYSTEM"/>
    <property type="match status" value="1"/>
</dbReference>
<evidence type="ECO:0000256" key="2">
    <source>
        <dbReference type="ARBA" id="ARBA00005811"/>
    </source>
</evidence>
<dbReference type="EMBL" id="CP102480">
    <property type="protein sequence ID" value="UUX49010.1"/>
    <property type="molecule type" value="Genomic_DNA"/>
</dbReference>
<feature type="transmembrane region" description="Helical" evidence="8">
    <location>
        <begin position="12"/>
        <end position="37"/>
    </location>
</feature>
<organism evidence="9 10">
    <name type="scientific">Nisaea acidiphila</name>
    <dbReference type="NCBI Taxonomy" id="1862145"/>
    <lineage>
        <taxon>Bacteria</taxon>
        <taxon>Pseudomonadati</taxon>
        <taxon>Pseudomonadota</taxon>
        <taxon>Alphaproteobacteria</taxon>
        <taxon>Rhodospirillales</taxon>
        <taxon>Thalassobaculaceae</taxon>
        <taxon>Nisaea</taxon>
    </lineage>
</organism>
<dbReference type="GO" id="GO:0022857">
    <property type="term" value="F:transmembrane transporter activity"/>
    <property type="evidence" value="ECO:0007669"/>
    <property type="project" value="InterPro"/>
</dbReference>
<keyword evidence="3" id="KW-1003">Cell membrane</keyword>
<keyword evidence="6 8" id="KW-0472">Membrane</keyword>
<evidence type="ECO:0000256" key="7">
    <source>
        <dbReference type="RuleBase" id="RU003879"/>
    </source>
</evidence>